<feature type="transmembrane region" description="Helical" evidence="1">
    <location>
        <begin position="69"/>
        <end position="90"/>
    </location>
</feature>
<dbReference type="AlphaFoldDB" id="A0A4R6GUF3"/>
<accession>A0A4R6GUF3</accession>
<sequence length="96" mass="10193">MYRKFLLAANIIGAVLILFVIVFGKISYSAFVNGLIELISSSSAAGIIGGADGPTAIFVLGNFSLNTTVLLVLLPLLLVLTLLILNVVLLKKNMYP</sequence>
<protein>
    <submittedName>
        <fullName evidence="2">Uncharacterized protein</fullName>
    </submittedName>
</protein>
<keyword evidence="1" id="KW-1133">Transmembrane helix</keyword>
<feature type="transmembrane region" description="Helical" evidence="1">
    <location>
        <begin position="6"/>
        <end position="23"/>
    </location>
</feature>
<evidence type="ECO:0000313" key="3">
    <source>
        <dbReference type="Proteomes" id="UP000294848"/>
    </source>
</evidence>
<organism evidence="2 3">
    <name type="scientific">Sunxiuqinia elliptica</name>
    <dbReference type="NCBI Taxonomy" id="655355"/>
    <lineage>
        <taxon>Bacteria</taxon>
        <taxon>Pseudomonadati</taxon>
        <taxon>Bacteroidota</taxon>
        <taxon>Bacteroidia</taxon>
        <taxon>Marinilabiliales</taxon>
        <taxon>Prolixibacteraceae</taxon>
        <taxon>Sunxiuqinia</taxon>
    </lineage>
</organism>
<keyword evidence="1" id="KW-0812">Transmembrane</keyword>
<dbReference type="EMBL" id="SNWI01000007">
    <property type="protein sequence ID" value="TDN98943.1"/>
    <property type="molecule type" value="Genomic_DNA"/>
</dbReference>
<name>A0A4R6GUF3_9BACT</name>
<evidence type="ECO:0000313" key="2">
    <source>
        <dbReference type="EMBL" id="TDN98943.1"/>
    </source>
</evidence>
<gene>
    <name evidence="2" type="ORF">DET52_10771</name>
</gene>
<keyword evidence="1" id="KW-0472">Membrane</keyword>
<dbReference type="RefSeq" id="WP_133465664.1">
    <property type="nucleotide sequence ID" value="NZ_SNWI01000007.1"/>
</dbReference>
<reference evidence="2 3" key="1">
    <citation type="submission" date="2019-03" db="EMBL/GenBank/DDBJ databases">
        <title>Freshwater and sediment microbial communities from various areas in North America, analyzing microbe dynamics in response to fracking.</title>
        <authorList>
            <person name="Lamendella R."/>
        </authorList>
    </citation>
    <scope>NUCLEOTIDE SEQUENCE [LARGE SCALE GENOMIC DNA]</scope>
    <source>
        <strain evidence="2 3">114D</strain>
    </source>
</reference>
<comment type="caution">
    <text evidence="2">The sequence shown here is derived from an EMBL/GenBank/DDBJ whole genome shotgun (WGS) entry which is preliminary data.</text>
</comment>
<evidence type="ECO:0000256" key="1">
    <source>
        <dbReference type="SAM" id="Phobius"/>
    </source>
</evidence>
<proteinExistence type="predicted"/>
<dbReference type="Proteomes" id="UP000294848">
    <property type="component" value="Unassembled WGS sequence"/>
</dbReference>